<keyword evidence="2" id="KW-0812">Transmembrane</keyword>
<name>A0A845Q925_9HYPH</name>
<dbReference type="EMBL" id="WXYQ01000002">
    <property type="protein sequence ID" value="NBG94720.1"/>
    <property type="molecule type" value="Genomic_DNA"/>
</dbReference>
<feature type="transmembrane region" description="Helical" evidence="2">
    <location>
        <begin position="47"/>
        <end position="69"/>
    </location>
</feature>
<evidence type="ECO:0000313" key="4">
    <source>
        <dbReference type="EMBL" id="NBG94720.1"/>
    </source>
</evidence>
<protein>
    <submittedName>
        <fullName evidence="4">DUF4212 domain-containing protein</fullName>
    </submittedName>
</protein>
<feature type="compositionally biased region" description="Basic and acidic residues" evidence="1">
    <location>
        <begin position="16"/>
        <end position="29"/>
    </location>
</feature>
<feature type="region of interest" description="Disordered" evidence="1">
    <location>
        <begin position="1"/>
        <end position="29"/>
    </location>
</feature>
<dbReference type="Pfam" id="PF13937">
    <property type="entry name" value="DUF4212"/>
    <property type="match status" value="1"/>
</dbReference>
<dbReference type="GeneID" id="300655590"/>
<dbReference type="RefSeq" id="WP_160586809.1">
    <property type="nucleotide sequence ID" value="NZ_BMHN01000001.1"/>
</dbReference>
<evidence type="ECO:0000256" key="2">
    <source>
        <dbReference type="SAM" id="Phobius"/>
    </source>
</evidence>
<dbReference type="InterPro" id="IPR019886">
    <property type="entry name" value="Na_symporter_ssu"/>
</dbReference>
<keyword evidence="2" id="KW-1133">Transmembrane helix</keyword>
<proteinExistence type="predicted"/>
<evidence type="ECO:0000259" key="3">
    <source>
        <dbReference type="Pfam" id="PF13937"/>
    </source>
</evidence>
<evidence type="ECO:0000256" key="1">
    <source>
        <dbReference type="SAM" id="MobiDB-lite"/>
    </source>
</evidence>
<organism evidence="4 5">
    <name type="scientific">Pyruvatibacter mobilis</name>
    <dbReference type="NCBI Taxonomy" id="1712261"/>
    <lineage>
        <taxon>Bacteria</taxon>
        <taxon>Pseudomonadati</taxon>
        <taxon>Pseudomonadota</taxon>
        <taxon>Alphaproteobacteria</taxon>
        <taxon>Hyphomicrobiales</taxon>
        <taxon>Parvibaculaceae</taxon>
        <taxon>Pyruvatibacter</taxon>
    </lineage>
</organism>
<sequence length="119" mass="13679">MSTQDGGETGAGASVYHHEGGNQPRHDHHDTEVLTEERVRGYWHANLRLLGVLLAIWFIVSFGFGILFAEPLNDIQFFGFKLGFWWAQQGSIYVFILLIAWYVFAMRRIDRAYGVDDDE</sequence>
<comment type="caution">
    <text evidence="4">The sequence shown here is derived from an EMBL/GenBank/DDBJ whole genome shotgun (WGS) entry which is preliminary data.</text>
</comment>
<keyword evidence="5" id="KW-1185">Reference proteome</keyword>
<keyword evidence="2" id="KW-0472">Membrane</keyword>
<feature type="domain" description="Sodium symporter small subunit" evidence="3">
    <location>
        <begin position="40"/>
        <end position="116"/>
    </location>
</feature>
<dbReference type="OrthoDB" id="9797746at2"/>
<gene>
    <name evidence="4" type="ORF">GTQ45_03135</name>
</gene>
<accession>A0A845Q925</accession>
<dbReference type="AlphaFoldDB" id="A0A845Q925"/>
<feature type="transmembrane region" description="Helical" evidence="2">
    <location>
        <begin position="84"/>
        <end position="104"/>
    </location>
</feature>
<dbReference type="NCBIfam" id="TIGR03647">
    <property type="entry name" value="Na_symport_sm"/>
    <property type="match status" value="1"/>
</dbReference>
<evidence type="ECO:0000313" key="5">
    <source>
        <dbReference type="Proteomes" id="UP000470384"/>
    </source>
</evidence>
<reference evidence="4 5" key="1">
    <citation type="journal article" date="2016" name="Int. J. Syst. Evol. Microbiol.">
        <title>Pyruvatibacter mobilis gen. nov., sp. nov., a marine bacterium from the culture broth of Picochlorum sp. 122.</title>
        <authorList>
            <person name="Wang G."/>
            <person name="Tang M."/>
            <person name="Wu H."/>
            <person name="Dai S."/>
            <person name="Li T."/>
            <person name="Chen C."/>
            <person name="He H."/>
            <person name="Fan J."/>
            <person name="Xiang W."/>
            <person name="Li X."/>
        </authorList>
    </citation>
    <scope>NUCLEOTIDE SEQUENCE [LARGE SCALE GENOMIC DNA]</scope>
    <source>
        <strain evidence="4 5">GYP-11</strain>
    </source>
</reference>
<dbReference type="Proteomes" id="UP000470384">
    <property type="component" value="Unassembled WGS sequence"/>
</dbReference>